<protein>
    <submittedName>
        <fullName evidence="1">Uncharacterized protein</fullName>
    </submittedName>
</protein>
<dbReference type="AlphaFoldDB" id="A0A0A9GVZ7"/>
<name>A0A0A9GVZ7_ARUDO</name>
<sequence>MEQVSSVKQKQDPAVAGLEFQQLSKTPFTGSLVHCPNK</sequence>
<reference evidence="1" key="2">
    <citation type="journal article" date="2015" name="Data Brief">
        <title>Shoot transcriptome of the giant reed, Arundo donax.</title>
        <authorList>
            <person name="Barrero R.A."/>
            <person name="Guerrero F.D."/>
            <person name="Moolhuijzen P."/>
            <person name="Goolsby J.A."/>
            <person name="Tidwell J."/>
            <person name="Bellgard S.E."/>
            <person name="Bellgard M.I."/>
        </authorList>
    </citation>
    <scope>NUCLEOTIDE SEQUENCE</scope>
    <source>
        <tissue evidence="1">Shoot tissue taken approximately 20 cm above the soil surface</tissue>
    </source>
</reference>
<accession>A0A0A9GVZ7</accession>
<evidence type="ECO:0000313" key="1">
    <source>
        <dbReference type="EMBL" id="JAE29155.1"/>
    </source>
</evidence>
<dbReference type="EMBL" id="GBRH01168741">
    <property type="protein sequence ID" value="JAE29155.1"/>
    <property type="molecule type" value="Transcribed_RNA"/>
</dbReference>
<organism evidence="1">
    <name type="scientific">Arundo donax</name>
    <name type="common">Giant reed</name>
    <name type="synonym">Donax arundinaceus</name>
    <dbReference type="NCBI Taxonomy" id="35708"/>
    <lineage>
        <taxon>Eukaryota</taxon>
        <taxon>Viridiplantae</taxon>
        <taxon>Streptophyta</taxon>
        <taxon>Embryophyta</taxon>
        <taxon>Tracheophyta</taxon>
        <taxon>Spermatophyta</taxon>
        <taxon>Magnoliopsida</taxon>
        <taxon>Liliopsida</taxon>
        <taxon>Poales</taxon>
        <taxon>Poaceae</taxon>
        <taxon>PACMAD clade</taxon>
        <taxon>Arundinoideae</taxon>
        <taxon>Arundineae</taxon>
        <taxon>Arundo</taxon>
    </lineage>
</organism>
<proteinExistence type="predicted"/>
<reference evidence="1" key="1">
    <citation type="submission" date="2014-09" db="EMBL/GenBank/DDBJ databases">
        <authorList>
            <person name="Magalhaes I.L.F."/>
            <person name="Oliveira U."/>
            <person name="Santos F.R."/>
            <person name="Vidigal T.H.D.A."/>
            <person name="Brescovit A.D."/>
            <person name="Santos A.J."/>
        </authorList>
    </citation>
    <scope>NUCLEOTIDE SEQUENCE</scope>
    <source>
        <tissue evidence="1">Shoot tissue taken approximately 20 cm above the soil surface</tissue>
    </source>
</reference>